<evidence type="ECO:0000256" key="14">
    <source>
        <dbReference type="ARBA" id="ARBA00023008"/>
    </source>
</evidence>
<dbReference type="PANTHER" id="PTHR24423:SF633">
    <property type="entry name" value="ETHYLENE RECEPTOR 2"/>
    <property type="match status" value="1"/>
</dbReference>
<evidence type="ECO:0000256" key="22">
    <source>
        <dbReference type="PIRSR" id="PIRSR026389-3"/>
    </source>
</evidence>
<evidence type="ECO:0000259" key="28">
    <source>
        <dbReference type="PROSITE" id="PS50109"/>
    </source>
</evidence>
<evidence type="ECO:0000313" key="30">
    <source>
        <dbReference type="EMBL" id="GAQ87891.1"/>
    </source>
</evidence>
<keyword evidence="9 19" id="KW-0936">Ethylene signaling pathway</keyword>
<dbReference type="Pfam" id="PF00072">
    <property type="entry name" value="Response_reg"/>
    <property type="match status" value="1"/>
</dbReference>
<dbReference type="InterPro" id="IPR036890">
    <property type="entry name" value="HATPase_C_sf"/>
</dbReference>
<keyword evidence="25" id="KW-0175">Coiled coil</keyword>
<comment type="similarity">
    <text evidence="3 19">Belongs to the ethylene receptor family.</text>
</comment>
<name>A0A1Y1IFL9_KLENI</name>
<keyword evidence="27" id="KW-0732">Signal</keyword>
<dbReference type="InterPro" id="IPR001789">
    <property type="entry name" value="Sig_transdc_resp-reg_receiver"/>
</dbReference>
<evidence type="ECO:0000256" key="8">
    <source>
        <dbReference type="ARBA" id="ARBA00022741"/>
    </source>
</evidence>
<keyword evidence="8 19" id="KW-0547">Nucleotide-binding</keyword>
<evidence type="ECO:0000256" key="12">
    <source>
        <dbReference type="ARBA" id="ARBA00022840"/>
    </source>
</evidence>
<evidence type="ECO:0000256" key="11">
    <source>
        <dbReference type="ARBA" id="ARBA00022824"/>
    </source>
</evidence>
<evidence type="ECO:0000256" key="2">
    <source>
        <dbReference type="ARBA" id="ARBA00004477"/>
    </source>
</evidence>
<dbReference type="PANTHER" id="PTHR24423">
    <property type="entry name" value="TWO-COMPONENT SENSOR HISTIDINE KINASE"/>
    <property type="match status" value="1"/>
</dbReference>
<evidence type="ECO:0000256" key="6">
    <source>
        <dbReference type="ARBA" id="ARBA00022692"/>
    </source>
</evidence>
<dbReference type="InterPro" id="IPR004358">
    <property type="entry name" value="Sig_transdc_His_kin-like_C"/>
</dbReference>
<comment type="function">
    <text evidence="19">May act early in the ethylene signal transduction pathway, possibly as an ethylene receptor, or as a regulator of the pathway.</text>
</comment>
<dbReference type="GO" id="GO:0005783">
    <property type="term" value="C:endoplasmic reticulum"/>
    <property type="evidence" value="ECO:0000318"/>
    <property type="project" value="GO_Central"/>
</dbReference>
<feature type="binding site" evidence="20">
    <location>
        <begin position="512"/>
        <end position="515"/>
    </location>
    <ligand>
        <name>ADP</name>
        <dbReference type="ChEBI" id="CHEBI:456216"/>
    </ligand>
</feature>
<feature type="binding site" evidence="21">
    <location>
        <position position="108"/>
    </location>
    <ligand>
        <name>Cu cation</name>
        <dbReference type="ChEBI" id="CHEBI:23378"/>
    </ligand>
</feature>
<dbReference type="SMART" id="SM00388">
    <property type="entry name" value="HisKA"/>
    <property type="match status" value="1"/>
</dbReference>
<evidence type="ECO:0000256" key="26">
    <source>
        <dbReference type="SAM" id="Phobius"/>
    </source>
</evidence>
<dbReference type="CDD" id="cd19933">
    <property type="entry name" value="REC_ETR-like"/>
    <property type="match status" value="1"/>
</dbReference>
<evidence type="ECO:0000256" key="1">
    <source>
        <dbReference type="ARBA" id="ARBA00000085"/>
    </source>
</evidence>
<dbReference type="SUPFAM" id="SSF55874">
    <property type="entry name" value="ATPase domain of HSP90 chaperone/DNA topoisomerase II/histidine kinase"/>
    <property type="match status" value="1"/>
</dbReference>
<dbReference type="Gene3D" id="3.40.50.2300">
    <property type="match status" value="1"/>
</dbReference>
<dbReference type="CDD" id="cd00082">
    <property type="entry name" value="HisKA"/>
    <property type="match status" value="1"/>
</dbReference>
<dbReference type="Gene3D" id="3.30.565.10">
    <property type="entry name" value="Histidine kinase-like ATPase, C-terminal domain"/>
    <property type="match status" value="1"/>
</dbReference>
<dbReference type="PROSITE" id="PS50110">
    <property type="entry name" value="RESPONSE_REGULATORY"/>
    <property type="match status" value="1"/>
</dbReference>
<dbReference type="OMA" id="CHGSEEF"/>
<evidence type="ECO:0000256" key="7">
    <source>
        <dbReference type="ARBA" id="ARBA00022723"/>
    </source>
</evidence>
<dbReference type="SMART" id="SM00065">
    <property type="entry name" value="GAF"/>
    <property type="match status" value="1"/>
</dbReference>
<dbReference type="GO" id="GO:0005789">
    <property type="term" value="C:endoplasmic reticulum membrane"/>
    <property type="evidence" value="ECO:0007669"/>
    <property type="project" value="UniProtKB-SubCell"/>
</dbReference>
<dbReference type="EMBL" id="DF237334">
    <property type="protein sequence ID" value="GAQ87891.1"/>
    <property type="molecule type" value="Genomic_DNA"/>
</dbReference>
<dbReference type="Pfam" id="PF01590">
    <property type="entry name" value="GAF"/>
    <property type="match status" value="1"/>
</dbReference>
<keyword evidence="17 22" id="KW-1015">Disulfide bond</keyword>
<dbReference type="SMART" id="SM00387">
    <property type="entry name" value="HATPase_c"/>
    <property type="match status" value="1"/>
</dbReference>
<evidence type="ECO:0000256" key="24">
    <source>
        <dbReference type="PROSITE-ProRule" id="PRU00169"/>
    </source>
</evidence>
<dbReference type="GO" id="GO:0046872">
    <property type="term" value="F:metal ion binding"/>
    <property type="evidence" value="ECO:0007669"/>
    <property type="project" value="UniProtKB-UniRule"/>
</dbReference>
<evidence type="ECO:0000256" key="21">
    <source>
        <dbReference type="PIRSR" id="PIRSR026389-2"/>
    </source>
</evidence>
<dbReference type="GO" id="GO:0000155">
    <property type="term" value="F:phosphorelay sensor kinase activity"/>
    <property type="evidence" value="ECO:0007669"/>
    <property type="project" value="InterPro"/>
</dbReference>
<evidence type="ECO:0000256" key="27">
    <source>
        <dbReference type="SAM" id="SignalP"/>
    </source>
</evidence>
<feature type="binding site" evidence="20">
    <location>
        <position position="559"/>
    </location>
    <ligand>
        <name>ADP</name>
        <dbReference type="ChEBI" id="CHEBI:456216"/>
    </ligand>
</feature>
<protein>
    <recommendedName>
        <fullName evidence="19">Ethylene receptor</fullName>
    </recommendedName>
</protein>
<dbReference type="STRING" id="105231.A0A1Y1IFL9"/>
<feature type="disulfide bond" description="Interchain" evidence="22">
    <location>
        <position position="45"/>
    </location>
</feature>
<dbReference type="InterPro" id="IPR003594">
    <property type="entry name" value="HATPase_dom"/>
</dbReference>
<evidence type="ECO:0000256" key="4">
    <source>
        <dbReference type="ARBA" id="ARBA00022553"/>
    </source>
</evidence>
<feature type="signal peptide" evidence="27">
    <location>
        <begin position="1"/>
        <end position="26"/>
    </location>
</feature>
<dbReference type="GO" id="GO:0010105">
    <property type="term" value="P:negative regulation of ethylene-activated signaling pathway"/>
    <property type="evidence" value="ECO:0007669"/>
    <property type="project" value="UniProtKB-ARBA"/>
</dbReference>
<dbReference type="InterPro" id="IPR029016">
    <property type="entry name" value="GAF-like_dom_sf"/>
</dbReference>
<feature type="cross-link" description="Glycyl lysine isopeptide (Lys-Gly) (interchain with G-Cter in ubiquitin)" evidence="23">
    <location>
        <position position="762"/>
    </location>
</feature>
<comment type="subcellular location">
    <subcellularLocation>
        <location evidence="2">Endoplasmic reticulum membrane</location>
        <topology evidence="2">Multi-pass membrane protein</topology>
    </subcellularLocation>
</comment>
<dbReference type="InterPro" id="IPR058544">
    <property type="entry name" value="ETR1_N"/>
</dbReference>
<evidence type="ECO:0000256" key="19">
    <source>
        <dbReference type="PIRNR" id="PIRNR026389"/>
    </source>
</evidence>
<reference evidence="30 31" key="1">
    <citation type="journal article" date="2014" name="Nat. Commun.">
        <title>Klebsormidium flaccidum genome reveals primary factors for plant terrestrial adaptation.</title>
        <authorList>
            <person name="Hori K."/>
            <person name="Maruyama F."/>
            <person name="Fujisawa T."/>
            <person name="Togashi T."/>
            <person name="Yamamoto N."/>
            <person name="Seo M."/>
            <person name="Sato S."/>
            <person name="Yamada T."/>
            <person name="Mori H."/>
            <person name="Tajima N."/>
            <person name="Moriyama T."/>
            <person name="Ikeuchi M."/>
            <person name="Watanabe M."/>
            <person name="Wada H."/>
            <person name="Kobayashi K."/>
            <person name="Saito M."/>
            <person name="Masuda T."/>
            <person name="Sasaki-Sekimoto Y."/>
            <person name="Mashiguchi K."/>
            <person name="Awai K."/>
            <person name="Shimojima M."/>
            <person name="Masuda S."/>
            <person name="Iwai M."/>
            <person name="Nobusawa T."/>
            <person name="Narise T."/>
            <person name="Kondo S."/>
            <person name="Saito H."/>
            <person name="Sato R."/>
            <person name="Murakawa M."/>
            <person name="Ihara Y."/>
            <person name="Oshima-Yamada Y."/>
            <person name="Ohtaka K."/>
            <person name="Satoh M."/>
            <person name="Sonobe K."/>
            <person name="Ishii M."/>
            <person name="Ohtani R."/>
            <person name="Kanamori-Sato M."/>
            <person name="Honoki R."/>
            <person name="Miyazaki D."/>
            <person name="Mochizuki H."/>
            <person name="Umetsu J."/>
            <person name="Higashi K."/>
            <person name="Shibata D."/>
            <person name="Kamiya Y."/>
            <person name="Sato N."/>
            <person name="Nakamura Y."/>
            <person name="Tabata S."/>
            <person name="Ida S."/>
            <person name="Kurokawa K."/>
            <person name="Ohta H."/>
        </authorList>
    </citation>
    <scope>NUCLEOTIDE SEQUENCE [LARGE SCALE GENOMIC DNA]</scope>
    <source>
        <strain evidence="30 31">NIES-2285</strain>
    </source>
</reference>
<dbReference type="InterPro" id="IPR036097">
    <property type="entry name" value="HisK_dim/P_sf"/>
</dbReference>
<keyword evidence="7 19" id="KW-0479">Metal-binding</keyword>
<gene>
    <name evidence="30" type="ORF">KFL_003850110</name>
</gene>
<dbReference type="InterPro" id="IPR003661">
    <property type="entry name" value="HisK_dim/P_dom"/>
</dbReference>
<dbReference type="PIRSF" id="PIRSF026389">
    <property type="entry name" value="Ethyln_sen_HK"/>
    <property type="match status" value="1"/>
</dbReference>
<dbReference type="GO" id="GO:0038199">
    <property type="term" value="F:ethylene receptor activity"/>
    <property type="evidence" value="ECO:0000318"/>
    <property type="project" value="GO_Central"/>
</dbReference>
<dbReference type="SUPFAM" id="SSF47384">
    <property type="entry name" value="Homodimeric domain of signal transducing histidine kinase"/>
    <property type="match status" value="1"/>
</dbReference>
<dbReference type="SMART" id="SM00448">
    <property type="entry name" value="REC"/>
    <property type="match status" value="1"/>
</dbReference>
<feature type="modified residue" description="4-aspartylphosphate" evidence="24">
    <location>
        <position position="709"/>
    </location>
</feature>
<evidence type="ECO:0000256" key="3">
    <source>
        <dbReference type="ARBA" id="ARBA00009842"/>
    </source>
</evidence>
<feature type="coiled-coil region" evidence="25">
    <location>
        <begin position="355"/>
        <end position="385"/>
    </location>
</feature>
<feature type="disulfide bond" description="Interchain" evidence="22">
    <location>
        <position position="43"/>
    </location>
</feature>
<keyword evidence="16 19" id="KW-0472">Membrane</keyword>
<dbReference type="Pfam" id="PF25487">
    <property type="entry name" value="ETR1_N"/>
    <property type="match status" value="1"/>
</dbReference>
<dbReference type="PRINTS" id="PR00344">
    <property type="entry name" value="BCTRLSENSOR"/>
</dbReference>
<evidence type="ECO:0000256" key="20">
    <source>
        <dbReference type="PIRSR" id="PIRSR026389-1"/>
    </source>
</evidence>
<dbReference type="Proteomes" id="UP000054558">
    <property type="component" value="Unassembled WGS sequence"/>
</dbReference>
<dbReference type="InterPro" id="IPR014525">
    <property type="entry name" value="ETR"/>
</dbReference>
<evidence type="ECO:0000256" key="9">
    <source>
        <dbReference type="ARBA" id="ARBA00022745"/>
    </source>
</evidence>
<dbReference type="InterPro" id="IPR003018">
    <property type="entry name" value="GAF"/>
</dbReference>
<dbReference type="GO" id="GO:0005524">
    <property type="term" value="F:ATP binding"/>
    <property type="evidence" value="ECO:0007669"/>
    <property type="project" value="UniProtKB-UniRule"/>
</dbReference>
<keyword evidence="11 19" id="KW-0256">Endoplasmic reticulum</keyword>
<dbReference type="FunFam" id="3.30.565.10:FF:000030">
    <property type="entry name" value="Ethylene receptor 1"/>
    <property type="match status" value="1"/>
</dbReference>
<dbReference type="Pfam" id="PF00512">
    <property type="entry name" value="HisKA"/>
    <property type="match status" value="1"/>
</dbReference>
<feature type="transmembrane region" description="Helical" evidence="26">
    <location>
        <begin position="59"/>
        <end position="80"/>
    </location>
</feature>
<dbReference type="OrthoDB" id="60033at2759"/>
<keyword evidence="12 19" id="KW-0067">ATP-binding</keyword>
<evidence type="ECO:0000256" key="13">
    <source>
        <dbReference type="ARBA" id="ARBA00022989"/>
    </source>
</evidence>
<evidence type="ECO:0000256" key="5">
    <source>
        <dbReference type="ARBA" id="ARBA00022679"/>
    </source>
</evidence>
<accession>A0A1Y1IFL9</accession>
<feature type="chain" id="PRO_5013367642" description="Ethylene receptor" evidence="27">
    <location>
        <begin position="27"/>
        <end position="796"/>
    </location>
</feature>
<organism evidence="30 31">
    <name type="scientific">Klebsormidium nitens</name>
    <name type="common">Green alga</name>
    <name type="synonym">Ulothrix nitens</name>
    <dbReference type="NCBI Taxonomy" id="105231"/>
    <lineage>
        <taxon>Eukaryota</taxon>
        <taxon>Viridiplantae</taxon>
        <taxon>Streptophyta</taxon>
        <taxon>Klebsormidiophyceae</taxon>
        <taxon>Klebsormidiales</taxon>
        <taxon>Klebsormidiaceae</taxon>
        <taxon>Klebsormidium</taxon>
    </lineage>
</organism>
<keyword evidence="10 19" id="KW-0418">Kinase</keyword>
<keyword evidence="14 19" id="KW-0186">Copper</keyword>
<sequence length="796" mass="87827">MAAQVSHRWTLFWALLLGALVNVVRAETNRKLLGAAGVAADTCHCEKVYWAIDDSFARWQLVSDFFIAVAYFSIPVELIYFVHKSQVFPFKWILWQFGAFIILCGLTHLIAMFCYGPHSYTIMLVQTTAKALTAFVSCATGVTLIYVIPELLSLKVRELFLRTKAAELDREMGIIRTQEEANRSVRMLTHEIRSTLDRHTILRTTLVELARTLGLENCTIWMPSCNGRMLELTHELERRLVNVPTLVSVTDPTVLQVVNTRSAITVPASSAIGVASSRKGVQGQDLAPVAAVRLPLLELAHFNGEGHFAAQEESFALMVLVLPSTSARVWRPHELEMVECVADQVAVALSHAAVLEESQRARQKLVEQNAALDAARREAESAIRARNDFLAVMNHEMRTPMHAVIALSSLLNETELSEEQRSMVDTVVKSGTVLSTLINDVLDFSRLEDGSLALDPRPFELHTVLREAENLAGPMARAKNLNLSVHIDKDVPACVVGDDKRLLQTLLNLVGNGVKFTEKGSVRLSVSVERPGRKPDPGEPAWQPRHEGGSIYVRISVQDTGLGIRPSDIPKLFKKFVQADSTTTRNYGGTGLGLAICQKFVELMQGQIWIRSDGIGKGATTTMVVRLGLQPLSPLVANTSGERASTTAHEAAALVGLRILVTDDNSVNRIVTRRLLDKLGCKTTLAESGERCLTELAKPGADFQILFLDLCMPIMDGYTVNERIRERYPPGKRPLIIALTANTDKKTRDQCLHQGMDGIVLKPITLNELRDVMCALFANSAGFTRLPAEGYGFKNI</sequence>
<dbReference type="GO" id="GO:0051740">
    <property type="term" value="F:ethylene binding"/>
    <property type="evidence" value="ECO:0000318"/>
    <property type="project" value="GO_Central"/>
</dbReference>
<feature type="binding site" evidence="20">
    <location>
        <position position="594"/>
    </location>
    <ligand>
        <name>ADP</name>
        <dbReference type="ChEBI" id="CHEBI:456216"/>
    </ligand>
</feature>
<dbReference type="Pfam" id="PF02518">
    <property type="entry name" value="HATPase_c"/>
    <property type="match status" value="1"/>
</dbReference>
<comment type="catalytic activity">
    <reaction evidence="1">
        <text>ATP + protein L-histidine = ADP + protein N-phospho-L-histidine.</text>
        <dbReference type="EC" id="2.7.13.3"/>
    </reaction>
</comment>
<keyword evidence="13 26" id="KW-1133">Transmembrane helix</keyword>
<keyword evidence="4 24" id="KW-0597">Phosphoprotein</keyword>
<dbReference type="CDD" id="cd16922">
    <property type="entry name" value="HATPase_EvgS-ArcB-TorS-like"/>
    <property type="match status" value="1"/>
</dbReference>
<keyword evidence="5 19" id="KW-0808">Transferase</keyword>
<feature type="binding site" evidence="20">
    <location>
        <position position="575"/>
    </location>
    <ligand>
        <name>ADP</name>
        <dbReference type="ChEBI" id="CHEBI:456216"/>
    </ligand>
</feature>
<dbReference type="SUPFAM" id="SSF55781">
    <property type="entry name" value="GAF domain-like"/>
    <property type="match status" value="1"/>
</dbReference>
<dbReference type="Gene3D" id="1.10.287.130">
    <property type="match status" value="1"/>
</dbReference>
<dbReference type="Gene3D" id="3.30.450.40">
    <property type="match status" value="1"/>
</dbReference>
<evidence type="ECO:0000256" key="10">
    <source>
        <dbReference type="ARBA" id="ARBA00022777"/>
    </source>
</evidence>
<evidence type="ECO:0000256" key="15">
    <source>
        <dbReference type="ARBA" id="ARBA00023012"/>
    </source>
</evidence>
<evidence type="ECO:0000256" key="23">
    <source>
        <dbReference type="PIRSR" id="PIRSR026389-4"/>
    </source>
</evidence>
<feature type="binding site" evidence="20">
    <location>
        <position position="590"/>
    </location>
    <ligand>
        <name>ADP</name>
        <dbReference type="ChEBI" id="CHEBI:456216"/>
    </ligand>
</feature>
<evidence type="ECO:0000256" key="25">
    <source>
        <dbReference type="SAM" id="Coils"/>
    </source>
</evidence>
<proteinExistence type="inferred from homology"/>
<evidence type="ECO:0000256" key="16">
    <source>
        <dbReference type="ARBA" id="ARBA00023136"/>
    </source>
</evidence>
<keyword evidence="6 26" id="KW-0812">Transmembrane</keyword>
<evidence type="ECO:0000256" key="17">
    <source>
        <dbReference type="ARBA" id="ARBA00023157"/>
    </source>
</evidence>
<dbReference type="InterPro" id="IPR011006">
    <property type="entry name" value="CheY-like_superfamily"/>
</dbReference>
<dbReference type="SUPFAM" id="SSF52172">
    <property type="entry name" value="CheY-like"/>
    <property type="match status" value="1"/>
</dbReference>
<comment type="cofactor">
    <cofactor evidence="21">
        <name>Cu cation</name>
        <dbReference type="ChEBI" id="CHEBI:23378"/>
    </cofactor>
    <text evidence="21">Binds 1 copper ion per dimer.</text>
</comment>
<dbReference type="InterPro" id="IPR005467">
    <property type="entry name" value="His_kinase_dom"/>
</dbReference>
<keyword evidence="31" id="KW-1185">Reference proteome</keyword>
<feature type="domain" description="Response regulatory" evidence="29">
    <location>
        <begin position="658"/>
        <end position="777"/>
    </location>
</feature>
<dbReference type="AlphaFoldDB" id="A0A1Y1IFL9"/>
<keyword evidence="15 19" id="KW-0902">Two-component regulatory system</keyword>
<evidence type="ECO:0000259" key="29">
    <source>
        <dbReference type="PROSITE" id="PS50110"/>
    </source>
</evidence>
<evidence type="ECO:0000256" key="18">
    <source>
        <dbReference type="ARBA" id="ARBA00023170"/>
    </source>
</evidence>
<feature type="transmembrane region" description="Helical" evidence="26">
    <location>
        <begin position="92"/>
        <end position="111"/>
    </location>
</feature>
<dbReference type="PROSITE" id="PS50109">
    <property type="entry name" value="HIS_KIN"/>
    <property type="match status" value="1"/>
</dbReference>
<dbReference type="FunFam" id="1.10.287.130:FF:000004">
    <property type="entry name" value="Ethylene receptor 1"/>
    <property type="match status" value="1"/>
</dbReference>
<evidence type="ECO:0000313" key="31">
    <source>
        <dbReference type="Proteomes" id="UP000054558"/>
    </source>
</evidence>
<feature type="domain" description="Histidine kinase" evidence="28">
    <location>
        <begin position="392"/>
        <end position="629"/>
    </location>
</feature>
<feature type="transmembrane region" description="Helical" evidence="26">
    <location>
        <begin position="131"/>
        <end position="152"/>
    </location>
</feature>
<feature type="binding site" evidence="21">
    <location>
        <position position="104"/>
    </location>
    <ligand>
        <name>Cu cation</name>
        <dbReference type="ChEBI" id="CHEBI:23378"/>
    </ligand>
</feature>
<keyword evidence="18 19" id="KW-0675">Receptor</keyword>